<feature type="transmembrane region" description="Helical" evidence="5">
    <location>
        <begin position="129"/>
        <end position="151"/>
    </location>
</feature>
<keyword evidence="2 5" id="KW-0812">Transmembrane</keyword>
<gene>
    <name evidence="7" type="ORF">WJM97_03610</name>
</gene>
<feature type="transmembrane region" description="Helical" evidence="5">
    <location>
        <begin position="366"/>
        <end position="385"/>
    </location>
</feature>
<feature type="transmembrane region" description="Helical" evidence="5">
    <location>
        <begin position="45"/>
        <end position="66"/>
    </location>
</feature>
<keyword evidence="3 5" id="KW-1133">Transmembrane helix</keyword>
<dbReference type="GO" id="GO:0016874">
    <property type="term" value="F:ligase activity"/>
    <property type="evidence" value="ECO:0007669"/>
    <property type="project" value="UniProtKB-KW"/>
</dbReference>
<evidence type="ECO:0000256" key="1">
    <source>
        <dbReference type="ARBA" id="ARBA00004141"/>
    </source>
</evidence>
<feature type="transmembrane region" description="Helical" evidence="5">
    <location>
        <begin position="171"/>
        <end position="187"/>
    </location>
</feature>
<dbReference type="Proteomes" id="UP001483337">
    <property type="component" value="Chromosome"/>
</dbReference>
<sequence>MKISLKHFEYVFTVFAILIYSGGIVLLILSGGANESDVAVNYNTALLTLINLLIYLITIVLLIIRWKKTIFAFTTNRFIWMLLIVAVMSVFWSFSPGDTKKDVFKLICSSLFGVYFSTRYTLKEQIQILGVTFGLAIILSFLFAVGLPKYGKMGGVHAGKWRGIFMHKNNLGIQMLFSCMVFLTLAMNAKKKAWIYWCGCGLSILLILLAASTAALVNLVILIGVFFVLRSLWLPYSLMIPTIMGISSLGTIFFVWFKENEDLIFGALGKDSNLSGRGELWGHVYDMIWKQPWLGYGYGGFWHGWNGESAYIWFAEPWTPTHPHSGFLDLWLDLGLLGLSIFWMGFVISCIRALLIVRLNKSEENLFPTMMMIYLILANLAETALIGSENWILYIAFSCSTVSLLNENKSQKKFRKSIKNTDFTYLTGGDKNENLNARS</sequence>
<evidence type="ECO:0000256" key="5">
    <source>
        <dbReference type="SAM" id="Phobius"/>
    </source>
</evidence>
<evidence type="ECO:0000259" key="6">
    <source>
        <dbReference type="Pfam" id="PF04932"/>
    </source>
</evidence>
<organism evidence="7 8">
    <name type="scientific">Okeanomitos corallinicola TIOX110</name>
    <dbReference type="NCBI Taxonomy" id="3133117"/>
    <lineage>
        <taxon>Bacteria</taxon>
        <taxon>Bacillati</taxon>
        <taxon>Cyanobacteriota</taxon>
        <taxon>Cyanophyceae</taxon>
        <taxon>Nostocales</taxon>
        <taxon>Aphanizomenonaceae</taxon>
        <taxon>Okeanomitos</taxon>
    </lineage>
</organism>
<dbReference type="EMBL" id="CP150886">
    <property type="protein sequence ID" value="WZB88780.1"/>
    <property type="molecule type" value="Genomic_DNA"/>
</dbReference>
<name>A0ABZ2UZ04_9CYAN</name>
<feature type="transmembrane region" description="Helical" evidence="5">
    <location>
        <begin position="391"/>
        <end position="407"/>
    </location>
</feature>
<feature type="transmembrane region" description="Helical" evidence="5">
    <location>
        <begin position="194"/>
        <end position="227"/>
    </location>
</feature>
<dbReference type="PANTHER" id="PTHR37422:SF17">
    <property type="entry name" value="O-ANTIGEN LIGASE"/>
    <property type="match status" value="1"/>
</dbReference>
<comment type="subcellular location">
    <subcellularLocation>
        <location evidence="1">Membrane</location>
        <topology evidence="1">Multi-pass membrane protein</topology>
    </subcellularLocation>
</comment>
<dbReference type="PANTHER" id="PTHR37422">
    <property type="entry name" value="TEICHURONIC ACID BIOSYNTHESIS PROTEIN TUAE"/>
    <property type="match status" value="1"/>
</dbReference>
<evidence type="ECO:0000256" key="2">
    <source>
        <dbReference type="ARBA" id="ARBA00022692"/>
    </source>
</evidence>
<protein>
    <submittedName>
        <fullName evidence="7">O-antigen ligase family protein</fullName>
    </submittedName>
</protein>
<proteinExistence type="predicted"/>
<evidence type="ECO:0000313" key="8">
    <source>
        <dbReference type="Proteomes" id="UP001483337"/>
    </source>
</evidence>
<keyword evidence="8" id="KW-1185">Reference proteome</keyword>
<feature type="transmembrane region" description="Helical" evidence="5">
    <location>
        <begin position="12"/>
        <end position="33"/>
    </location>
</feature>
<dbReference type="Pfam" id="PF04932">
    <property type="entry name" value="Wzy_C"/>
    <property type="match status" value="1"/>
</dbReference>
<keyword evidence="4 5" id="KW-0472">Membrane</keyword>
<evidence type="ECO:0000256" key="3">
    <source>
        <dbReference type="ARBA" id="ARBA00022989"/>
    </source>
</evidence>
<accession>A0ABZ2UZ04</accession>
<evidence type="ECO:0000256" key="4">
    <source>
        <dbReference type="ARBA" id="ARBA00023136"/>
    </source>
</evidence>
<dbReference type="InterPro" id="IPR051533">
    <property type="entry name" value="WaaL-like"/>
</dbReference>
<feature type="transmembrane region" description="Helical" evidence="5">
    <location>
        <begin position="233"/>
        <end position="257"/>
    </location>
</feature>
<feature type="domain" description="O-antigen ligase-related" evidence="6">
    <location>
        <begin position="200"/>
        <end position="342"/>
    </location>
</feature>
<feature type="transmembrane region" description="Helical" evidence="5">
    <location>
        <begin position="78"/>
        <end position="97"/>
    </location>
</feature>
<keyword evidence="7" id="KW-0436">Ligase</keyword>
<dbReference type="InterPro" id="IPR007016">
    <property type="entry name" value="O-antigen_ligase-rel_domated"/>
</dbReference>
<feature type="transmembrane region" description="Helical" evidence="5">
    <location>
        <begin position="334"/>
        <end position="354"/>
    </location>
</feature>
<evidence type="ECO:0000313" key="7">
    <source>
        <dbReference type="EMBL" id="WZB88780.1"/>
    </source>
</evidence>
<reference evidence="7 8" key="1">
    <citation type="submission" date="2024-04" db="EMBL/GenBank/DDBJ databases">
        <title>Okeanomitos corallinicola gen. &amp; sp. nov. (Nostocales, Cyanobacteria), a new toxic marine heterocyst-forming cyanobacterium from a coral reef.</title>
        <authorList>
            <person name="Li H."/>
            <person name="Li R."/>
            <person name="Kang J."/>
            <person name="Hii K.S."/>
            <person name="Mohamed H.F."/>
            <person name="Xu X."/>
            <person name="Luo Z."/>
        </authorList>
    </citation>
    <scope>NUCLEOTIDE SEQUENCE [LARGE SCALE GENOMIC DNA]</scope>
    <source>
        <strain evidence="7 8">TIOX110</strain>
    </source>
</reference>
<dbReference type="RefSeq" id="WP_353931684.1">
    <property type="nucleotide sequence ID" value="NZ_CP150886.1"/>
</dbReference>